<dbReference type="PRINTS" id="PR01438">
    <property type="entry name" value="UNVRSLSTRESS"/>
</dbReference>
<reference evidence="3" key="1">
    <citation type="submission" date="2016-01" db="EMBL/GenBank/DDBJ databases">
        <authorList>
            <person name="Peeters C."/>
        </authorList>
    </citation>
    <scope>NUCLEOTIDE SEQUENCE [LARGE SCALE GENOMIC DNA]</scope>
    <source>
        <strain evidence="3">LMG 29323</strain>
    </source>
</reference>
<evidence type="ECO:0000313" key="3">
    <source>
        <dbReference type="EMBL" id="SAK44936.1"/>
    </source>
</evidence>
<dbReference type="CDD" id="cd00293">
    <property type="entry name" value="USP-like"/>
    <property type="match status" value="1"/>
</dbReference>
<evidence type="ECO:0000259" key="2">
    <source>
        <dbReference type="Pfam" id="PF00582"/>
    </source>
</evidence>
<dbReference type="Proteomes" id="UP000054911">
    <property type="component" value="Unassembled WGS sequence"/>
</dbReference>
<dbReference type="OrthoDB" id="8547832at2"/>
<dbReference type="InterPro" id="IPR006016">
    <property type="entry name" value="UspA"/>
</dbReference>
<feature type="domain" description="UspA" evidence="2">
    <location>
        <begin position="1"/>
        <end position="139"/>
    </location>
</feature>
<evidence type="ECO:0000256" key="1">
    <source>
        <dbReference type="ARBA" id="ARBA00008791"/>
    </source>
</evidence>
<evidence type="ECO:0000313" key="4">
    <source>
        <dbReference type="Proteomes" id="UP000054911"/>
    </source>
</evidence>
<organism evidence="3 4">
    <name type="scientific">Caballeronia pedi</name>
    <dbReference type="NCBI Taxonomy" id="1777141"/>
    <lineage>
        <taxon>Bacteria</taxon>
        <taxon>Pseudomonadati</taxon>
        <taxon>Pseudomonadota</taxon>
        <taxon>Betaproteobacteria</taxon>
        <taxon>Burkholderiales</taxon>
        <taxon>Burkholderiaceae</taxon>
        <taxon>Caballeronia</taxon>
    </lineage>
</organism>
<keyword evidence="4" id="KW-1185">Reference proteome</keyword>
<sequence length="146" mass="15824">MYRNILVALDGSECAQRALDEAIRIGARARVRVVLVIDSAALSSYPAQYRVTVREEGGQALEIAYARLVEAGIDCETELAETRNVTDTIAKCLQRRAVAMRADLVVMGTHGRTGLRRLALGSVAEAFVRRATCPVLLTRAPSTPTP</sequence>
<protein>
    <submittedName>
        <fullName evidence="3">UspA domain-containing protein</fullName>
    </submittedName>
</protein>
<dbReference type="InterPro" id="IPR014729">
    <property type="entry name" value="Rossmann-like_a/b/a_fold"/>
</dbReference>
<comment type="caution">
    <text evidence="3">The sequence shown here is derived from an EMBL/GenBank/DDBJ whole genome shotgun (WGS) entry which is preliminary data.</text>
</comment>
<dbReference type="PANTHER" id="PTHR46268">
    <property type="entry name" value="STRESS RESPONSE PROTEIN NHAX"/>
    <property type="match status" value="1"/>
</dbReference>
<dbReference type="Pfam" id="PF00582">
    <property type="entry name" value="Usp"/>
    <property type="match status" value="1"/>
</dbReference>
<dbReference type="InterPro" id="IPR006015">
    <property type="entry name" value="Universal_stress_UspA"/>
</dbReference>
<dbReference type="RefSeq" id="WP_061173343.1">
    <property type="nucleotide sequence ID" value="NZ_FCOE02000002.1"/>
</dbReference>
<dbReference type="PANTHER" id="PTHR46268:SF15">
    <property type="entry name" value="UNIVERSAL STRESS PROTEIN HP_0031"/>
    <property type="match status" value="1"/>
</dbReference>
<dbReference type="SUPFAM" id="SSF52402">
    <property type="entry name" value="Adenine nucleotide alpha hydrolases-like"/>
    <property type="match status" value="1"/>
</dbReference>
<comment type="similarity">
    <text evidence="1">Belongs to the universal stress protein A family.</text>
</comment>
<name>A0A157ZHG8_9BURK</name>
<dbReference type="AlphaFoldDB" id="A0A157ZHG8"/>
<dbReference type="EMBL" id="FCOE02000002">
    <property type="protein sequence ID" value="SAK44936.1"/>
    <property type="molecule type" value="Genomic_DNA"/>
</dbReference>
<proteinExistence type="inferred from homology"/>
<dbReference type="Gene3D" id="3.40.50.620">
    <property type="entry name" value="HUPs"/>
    <property type="match status" value="1"/>
</dbReference>
<dbReference type="STRING" id="1777141.AWB80_00818"/>
<accession>A0A157ZHG8</accession>
<gene>
    <name evidence="3" type="ORF">AWB80_00818</name>
</gene>